<name>A0AAX4PKF6_9CHLO</name>
<dbReference type="Gene3D" id="3.40.50.1820">
    <property type="entry name" value="alpha/beta hydrolase"/>
    <property type="match status" value="1"/>
</dbReference>
<accession>A0AAX4PKF6</accession>
<evidence type="ECO:0000256" key="1">
    <source>
        <dbReference type="ARBA" id="ARBA00005964"/>
    </source>
</evidence>
<dbReference type="PROSITE" id="PS00941">
    <property type="entry name" value="CARBOXYLESTERASE_B_2"/>
    <property type="match status" value="1"/>
</dbReference>
<sequence length="574" mass="62864">MQGMGRRPVVVLLAMVSVALALLVAPADAARGFGARGSRGLFNSDDPTVVQTESGVVRGIRTNGTVAFMGIPCAKPPVGELRFASPLKPDPWDGVLNTTEWSAGCPQTCELPEIMCPPVQSEDCLYLNVFIPDKPKPAEGWAVYVFIHGGAFQNGAAGTLAYAGFGFAQNNIVLVTMNYRLGAFGFLAYDDIPGNFGFQDQIQSMKWVKDNIGNFGGDSTRITLGGESAGAVSVMCHMSTPLSQGLFTKAIIESSPLALPFSKPKHNRFYDKFVEESGCDSAGNAGVADCLRNISATDIVSLMDKTQADIFPFPDPDIIAMPWTPTIGTVDLPVHPYVAMKNGQTSKIPVLVGGNLEDARVFLYEFNKVPLNAAEYTIVVLGFFGTKGARALELYPPQGLGDQRPVMEEMVTDYLFQCLGRFVAESYSDPSLGSYVYDFGYPTRMFWGPVWGSVCTGHPCHGGELMFVFNNIASPAVKNATVEEKELASKMNKYWSNFILSGNPSQPMPTEPVWPLYESEGQAWMNFSSADPALIHNFKSDKCDLWDEVGYYREPGNLWKKIQEIKRRLRRKEE</sequence>
<organism evidence="5 6">
    <name type="scientific">Chloropicon roscoffensis</name>
    <dbReference type="NCBI Taxonomy" id="1461544"/>
    <lineage>
        <taxon>Eukaryota</taxon>
        <taxon>Viridiplantae</taxon>
        <taxon>Chlorophyta</taxon>
        <taxon>Chloropicophyceae</taxon>
        <taxon>Chloropicales</taxon>
        <taxon>Chloropicaceae</taxon>
        <taxon>Chloropicon</taxon>
    </lineage>
</organism>
<dbReference type="SUPFAM" id="SSF53474">
    <property type="entry name" value="alpha/beta-Hydrolases"/>
    <property type="match status" value="1"/>
</dbReference>
<dbReference type="PANTHER" id="PTHR45570:SF2">
    <property type="entry name" value="ACETYLCHOLINESTERASE 1-LIKE"/>
    <property type="match status" value="1"/>
</dbReference>
<keyword evidence="6" id="KW-1185">Reference proteome</keyword>
<evidence type="ECO:0000256" key="3">
    <source>
        <dbReference type="RuleBase" id="RU361235"/>
    </source>
</evidence>
<reference evidence="5 6" key="1">
    <citation type="submission" date="2024-03" db="EMBL/GenBank/DDBJ databases">
        <title>Complete genome sequence of the green alga Chloropicon roscoffensis RCC1871.</title>
        <authorList>
            <person name="Lemieux C."/>
            <person name="Pombert J.-F."/>
            <person name="Otis C."/>
            <person name="Turmel M."/>
        </authorList>
    </citation>
    <scope>NUCLEOTIDE SEQUENCE [LARGE SCALE GENOMIC DNA]</scope>
    <source>
        <strain evidence="5 6">RCC1871</strain>
    </source>
</reference>
<comment type="similarity">
    <text evidence="1 3">Belongs to the type-B carboxylesterase/lipase family.</text>
</comment>
<keyword evidence="2 3" id="KW-0378">Hydrolase</keyword>
<feature type="domain" description="Carboxylesterase type B" evidence="4">
    <location>
        <begin position="47"/>
        <end position="546"/>
    </location>
</feature>
<protein>
    <recommendedName>
        <fullName evidence="3">Carboxylic ester hydrolase</fullName>
        <ecNumber evidence="3">3.1.1.-</ecNumber>
    </recommendedName>
</protein>
<proteinExistence type="inferred from homology"/>
<keyword evidence="3" id="KW-0732">Signal</keyword>
<dbReference type="EC" id="3.1.1.-" evidence="3"/>
<feature type="signal peptide" evidence="3">
    <location>
        <begin position="1"/>
        <end position="29"/>
    </location>
</feature>
<dbReference type="InterPro" id="IPR019826">
    <property type="entry name" value="Carboxylesterase_B_AS"/>
</dbReference>
<evidence type="ECO:0000259" key="4">
    <source>
        <dbReference type="Pfam" id="PF00135"/>
    </source>
</evidence>
<feature type="chain" id="PRO_5043114230" description="Carboxylic ester hydrolase" evidence="3">
    <location>
        <begin position="30"/>
        <end position="574"/>
    </location>
</feature>
<evidence type="ECO:0000313" key="6">
    <source>
        <dbReference type="Proteomes" id="UP001472866"/>
    </source>
</evidence>
<dbReference type="AlphaFoldDB" id="A0AAX4PKF6"/>
<dbReference type="PANTHER" id="PTHR45570">
    <property type="entry name" value="CARBOXYLIC ESTER HYDROLASE"/>
    <property type="match status" value="1"/>
</dbReference>
<dbReference type="PROSITE" id="PS00122">
    <property type="entry name" value="CARBOXYLESTERASE_B_1"/>
    <property type="match status" value="1"/>
</dbReference>
<dbReference type="Pfam" id="PF00135">
    <property type="entry name" value="COesterase"/>
    <property type="match status" value="1"/>
</dbReference>
<dbReference type="GO" id="GO:0016787">
    <property type="term" value="F:hydrolase activity"/>
    <property type="evidence" value="ECO:0007669"/>
    <property type="project" value="UniProtKB-KW"/>
</dbReference>
<dbReference type="EMBL" id="CP151516">
    <property type="protein sequence ID" value="WZN66773.1"/>
    <property type="molecule type" value="Genomic_DNA"/>
</dbReference>
<dbReference type="InterPro" id="IPR019819">
    <property type="entry name" value="Carboxylesterase_B_CS"/>
</dbReference>
<dbReference type="InterPro" id="IPR002018">
    <property type="entry name" value="CarbesteraseB"/>
</dbReference>
<dbReference type="Proteomes" id="UP001472866">
    <property type="component" value="Chromosome 16"/>
</dbReference>
<evidence type="ECO:0000256" key="2">
    <source>
        <dbReference type="ARBA" id="ARBA00022801"/>
    </source>
</evidence>
<dbReference type="InterPro" id="IPR029058">
    <property type="entry name" value="AB_hydrolase_fold"/>
</dbReference>
<evidence type="ECO:0000313" key="5">
    <source>
        <dbReference type="EMBL" id="WZN66773.1"/>
    </source>
</evidence>
<gene>
    <name evidence="5" type="ORF">HKI87_16g83430</name>
</gene>